<keyword evidence="9" id="KW-0131">Cell cycle</keyword>
<evidence type="ECO:0000256" key="7">
    <source>
        <dbReference type="ARBA" id="ARBA00022989"/>
    </source>
</evidence>
<evidence type="ECO:0000256" key="5">
    <source>
        <dbReference type="ARBA" id="ARBA00022618"/>
    </source>
</evidence>
<feature type="transmembrane region" description="Helical" evidence="10">
    <location>
        <begin position="165"/>
        <end position="190"/>
    </location>
</feature>
<reference evidence="13" key="1">
    <citation type="submission" date="2020-05" db="EMBL/GenBank/DDBJ databases">
        <authorList>
            <person name="Chiriac C."/>
            <person name="Salcher M."/>
            <person name="Ghai R."/>
            <person name="Kavagutti S V."/>
        </authorList>
    </citation>
    <scope>NUCLEOTIDE SEQUENCE</scope>
</reference>
<dbReference type="InterPro" id="IPR004513">
    <property type="entry name" value="FtsX"/>
</dbReference>
<evidence type="ECO:0000256" key="8">
    <source>
        <dbReference type="ARBA" id="ARBA00023136"/>
    </source>
</evidence>
<evidence type="ECO:0000313" key="13">
    <source>
        <dbReference type="EMBL" id="CAB4664843.1"/>
    </source>
</evidence>
<comment type="subcellular location">
    <subcellularLocation>
        <location evidence="1">Cell membrane</location>
        <topology evidence="1">Multi-pass membrane protein</topology>
    </subcellularLocation>
</comment>
<evidence type="ECO:0000259" key="11">
    <source>
        <dbReference type="Pfam" id="PF02687"/>
    </source>
</evidence>
<protein>
    <recommendedName>
        <fullName evidence="3">Cell division protein FtsX</fullName>
    </recommendedName>
</protein>
<feature type="domain" description="FtsX extracellular" evidence="12">
    <location>
        <begin position="58"/>
        <end position="150"/>
    </location>
</feature>
<feature type="domain" description="ABC3 transporter permease C-terminal" evidence="11">
    <location>
        <begin position="174"/>
        <end position="285"/>
    </location>
</feature>
<dbReference type="Pfam" id="PF18075">
    <property type="entry name" value="FtsX_ECD"/>
    <property type="match status" value="1"/>
</dbReference>
<dbReference type="GO" id="GO:0051301">
    <property type="term" value="P:cell division"/>
    <property type="evidence" value="ECO:0007669"/>
    <property type="project" value="UniProtKB-KW"/>
</dbReference>
<gene>
    <name evidence="13" type="ORF">UFOPK2242_01175</name>
</gene>
<dbReference type="GO" id="GO:0005886">
    <property type="term" value="C:plasma membrane"/>
    <property type="evidence" value="ECO:0007669"/>
    <property type="project" value="UniProtKB-SubCell"/>
</dbReference>
<organism evidence="13">
    <name type="scientific">freshwater metagenome</name>
    <dbReference type="NCBI Taxonomy" id="449393"/>
    <lineage>
        <taxon>unclassified sequences</taxon>
        <taxon>metagenomes</taxon>
        <taxon>ecological metagenomes</taxon>
    </lineage>
</organism>
<evidence type="ECO:0000256" key="9">
    <source>
        <dbReference type="ARBA" id="ARBA00023306"/>
    </source>
</evidence>
<feature type="transmembrane region" description="Helical" evidence="10">
    <location>
        <begin position="20"/>
        <end position="43"/>
    </location>
</feature>
<dbReference type="AlphaFoldDB" id="A0A6J6LWM0"/>
<comment type="similarity">
    <text evidence="2">Belongs to the ABC-4 integral membrane protein family. FtsX subfamily.</text>
</comment>
<dbReference type="PANTHER" id="PTHR47755">
    <property type="entry name" value="CELL DIVISION PROTEIN FTSX"/>
    <property type="match status" value="1"/>
</dbReference>
<sequence>MITRLSYFARETLVSLKRNLLMTIAGVITVTVSLCVLGGAWMLSTLVNHGTERWKNGVELEVFMNVDATEAQIAAIQRQLVNDPEVRDFKYLTKDDALTEFRRLFKDQPDLVNSVDAAALPSSFRVAPVKAELTKTVADRFQSQPGVDEVKTAEKQVRQLLSATAWIRTAFIGIFALLLFASLFLIVNTIRLATFARRREIEVMKLVGASNWFVRIPFMLEGLVQGVVGALIAFMAMLGLQNVLTNAISRNSDFSRGFYVTSGDAIMIGLMLVAIGAGIGVLGAIIGLRRFIEA</sequence>
<dbReference type="Gene3D" id="3.30.70.3040">
    <property type="match status" value="1"/>
</dbReference>
<keyword evidence="7 10" id="KW-1133">Transmembrane helix</keyword>
<evidence type="ECO:0000256" key="4">
    <source>
        <dbReference type="ARBA" id="ARBA00022475"/>
    </source>
</evidence>
<keyword evidence="5" id="KW-0132">Cell division</keyword>
<dbReference type="InterPro" id="IPR058204">
    <property type="entry name" value="FtsX_firmicutes-type"/>
</dbReference>
<evidence type="ECO:0000256" key="10">
    <source>
        <dbReference type="SAM" id="Phobius"/>
    </source>
</evidence>
<dbReference type="InterPro" id="IPR003838">
    <property type="entry name" value="ABC3_permease_C"/>
</dbReference>
<evidence type="ECO:0000256" key="2">
    <source>
        <dbReference type="ARBA" id="ARBA00007379"/>
    </source>
</evidence>
<accession>A0A6J6LWM0</accession>
<feature type="transmembrane region" description="Helical" evidence="10">
    <location>
        <begin position="265"/>
        <end position="288"/>
    </location>
</feature>
<keyword evidence="6 10" id="KW-0812">Transmembrane</keyword>
<dbReference type="InterPro" id="IPR040690">
    <property type="entry name" value="FtsX_ECD"/>
</dbReference>
<dbReference type="EMBL" id="CAEZWM010000159">
    <property type="protein sequence ID" value="CAB4664843.1"/>
    <property type="molecule type" value="Genomic_DNA"/>
</dbReference>
<evidence type="ECO:0000256" key="6">
    <source>
        <dbReference type="ARBA" id="ARBA00022692"/>
    </source>
</evidence>
<dbReference type="PIRSF" id="PIRSF003097">
    <property type="entry name" value="FtsX"/>
    <property type="match status" value="1"/>
</dbReference>
<evidence type="ECO:0000259" key="12">
    <source>
        <dbReference type="Pfam" id="PF18075"/>
    </source>
</evidence>
<keyword evidence="4" id="KW-1003">Cell membrane</keyword>
<evidence type="ECO:0000256" key="3">
    <source>
        <dbReference type="ARBA" id="ARBA00021907"/>
    </source>
</evidence>
<keyword evidence="8 10" id="KW-0472">Membrane</keyword>
<dbReference type="PANTHER" id="PTHR47755:SF1">
    <property type="entry name" value="CELL DIVISION PROTEIN FTSX"/>
    <property type="match status" value="1"/>
</dbReference>
<dbReference type="NCBIfam" id="NF038347">
    <property type="entry name" value="FtsX_Gpos"/>
    <property type="match status" value="1"/>
</dbReference>
<evidence type="ECO:0000256" key="1">
    <source>
        <dbReference type="ARBA" id="ARBA00004651"/>
    </source>
</evidence>
<feature type="transmembrane region" description="Helical" evidence="10">
    <location>
        <begin position="223"/>
        <end position="245"/>
    </location>
</feature>
<dbReference type="Pfam" id="PF02687">
    <property type="entry name" value="FtsX"/>
    <property type="match status" value="1"/>
</dbReference>
<proteinExistence type="inferred from homology"/>
<name>A0A6J6LWM0_9ZZZZ</name>